<gene>
    <name evidence="2" type="ORF">E0E05_01000</name>
</gene>
<dbReference type="InterPro" id="IPR051490">
    <property type="entry name" value="THEM6_lcsJ_thioesterase"/>
</dbReference>
<evidence type="ECO:0000313" key="3">
    <source>
        <dbReference type="Proteomes" id="UP000293719"/>
    </source>
</evidence>
<proteinExistence type="predicted"/>
<dbReference type="AlphaFoldDB" id="A0A4P6UW13"/>
<feature type="region of interest" description="Disordered" evidence="1">
    <location>
        <begin position="13"/>
        <end position="58"/>
    </location>
</feature>
<dbReference type="PANTHER" id="PTHR12475">
    <property type="match status" value="1"/>
</dbReference>
<dbReference type="Pfam" id="PF13279">
    <property type="entry name" value="4HBT_2"/>
    <property type="match status" value="1"/>
</dbReference>
<dbReference type="Proteomes" id="UP000293719">
    <property type="component" value="Chromosome"/>
</dbReference>
<dbReference type="EMBL" id="CP036532">
    <property type="protein sequence ID" value="QBK29292.1"/>
    <property type="molecule type" value="Genomic_DNA"/>
</dbReference>
<evidence type="ECO:0000256" key="1">
    <source>
        <dbReference type="SAM" id="MobiDB-lite"/>
    </source>
</evidence>
<dbReference type="SUPFAM" id="SSF54637">
    <property type="entry name" value="Thioesterase/thiol ester dehydrase-isomerase"/>
    <property type="match status" value="1"/>
</dbReference>
<keyword evidence="3" id="KW-1185">Reference proteome</keyword>
<name>A0A4P6UW13_9HYPH</name>
<accession>A0A4P6UW13</accession>
<sequence>MFRIPGLEPIGIARPEEETANARHLRHEPSSSTPMRHAAPFAPSAQSDRSHAPKSPVRSGTACLSVYVKVRYGRTTEGRPVNLIFRMIWLFATAWRRPAAGMLDETRIALRVLPSDLDTNMHMNNGRYLTIMDLGRVDMIIRTGMWRLVRERKWYPVLGGAQISFRRPLDPFQRYELTTRVMGWDEKWIFMEQRFEVAGTVHARAVVKSLFLKGRDKVPTSEIARAMGHEGDPPAMDGELIAALG</sequence>
<organism evidence="2 3">
    <name type="scientific">Roseitalea porphyridii</name>
    <dbReference type="NCBI Taxonomy" id="1852022"/>
    <lineage>
        <taxon>Bacteria</taxon>
        <taxon>Pseudomonadati</taxon>
        <taxon>Pseudomonadota</taxon>
        <taxon>Alphaproteobacteria</taxon>
        <taxon>Hyphomicrobiales</taxon>
        <taxon>Ahrensiaceae</taxon>
        <taxon>Roseitalea</taxon>
    </lineage>
</organism>
<dbReference type="CDD" id="cd00586">
    <property type="entry name" value="4HBT"/>
    <property type="match status" value="1"/>
</dbReference>
<dbReference type="Gene3D" id="3.10.129.10">
    <property type="entry name" value="Hotdog Thioesterase"/>
    <property type="match status" value="1"/>
</dbReference>
<dbReference type="InterPro" id="IPR029069">
    <property type="entry name" value="HotDog_dom_sf"/>
</dbReference>
<dbReference type="PANTHER" id="PTHR12475:SF4">
    <property type="entry name" value="PROTEIN THEM6"/>
    <property type="match status" value="1"/>
</dbReference>
<protein>
    <submittedName>
        <fullName evidence="2">Thioesterase</fullName>
    </submittedName>
</protein>
<reference evidence="2 3" key="1">
    <citation type="journal article" date="2017" name="Int. J. Syst. Evol. Microbiol.">
        <title>Roseitalea porphyridii gen. nov., sp. nov., isolated from a red alga, and reclassification of Hoeflea suaedae Chung et al. 2013 as Pseudohoeflea suaedae gen. nov., comb. nov.</title>
        <authorList>
            <person name="Hyeon J.W."/>
            <person name="Jeong S.E."/>
            <person name="Baek K."/>
            <person name="Jeon C.O."/>
        </authorList>
    </citation>
    <scope>NUCLEOTIDE SEQUENCE [LARGE SCALE GENOMIC DNA]</scope>
    <source>
        <strain evidence="2 3">MA7-20</strain>
    </source>
</reference>
<evidence type="ECO:0000313" key="2">
    <source>
        <dbReference type="EMBL" id="QBK29292.1"/>
    </source>
</evidence>
<dbReference type="KEGG" id="rpod:E0E05_01000"/>